<feature type="domain" description="Type II/III secretion system secretin-like" evidence="6">
    <location>
        <begin position="424"/>
        <end position="585"/>
    </location>
</feature>
<dbReference type="NCBIfam" id="TIGR02516">
    <property type="entry name" value="type_III_yscC"/>
    <property type="match status" value="1"/>
</dbReference>
<comment type="subcellular location">
    <subcellularLocation>
        <location evidence="1 3 4">Cell outer membrane</location>
    </subcellularLocation>
</comment>
<proteinExistence type="inferred from homology"/>
<feature type="region of interest" description="Disordered" evidence="5">
    <location>
        <begin position="239"/>
        <end position="292"/>
    </location>
</feature>
<dbReference type="InterPro" id="IPR038591">
    <property type="entry name" value="NolW-like_sf"/>
</dbReference>
<dbReference type="Gene3D" id="3.55.50.30">
    <property type="match status" value="1"/>
</dbReference>
<feature type="chain" id="PRO_5044940367" description="Type 3 secretion system secretin" evidence="3">
    <location>
        <begin position="26"/>
        <end position="655"/>
    </location>
</feature>
<dbReference type="InterPro" id="IPR003522">
    <property type="entry name" value="T3SS_OM_pore_YscC"/>
</dbReference>
<feature type="domain" description="NolW-like" evidence="7">
    <location>
        <begin position="183"/>
        <end position="330"/>
    </location>
</feature>
<comment type="subunit">
    <text evidence="3">The core secretion machinery of the T3SS is composed of approximately 20 different proteins, including cytoplasmic components, a base, an export apparatus and a needle. This subunit is part of the base, which anchors the injectisome in the bacterial cell envelope. Forms a stable homooligomeric complex.</text>
</comment>
<sequence precursor="true">MKLGARIGGSLLVLGLMLGATSASATPIPFKKGVVEIHADKSLHEFLPDFFHDQGLEVVMSPQVASRSGTLNGDFKGSYAQVWRKLADSNGLFAYWDGSAVYVYLNTERQTDYTSVPLPVEQQFLAAMASVNWSDAASGDIWRLEPSTGLVMITGSKRFIDQVKQMAQTIAGLGQNPSLRFKFYPLKYAWASDTTITVGNRQVTVPGVATVLRQLVGAAGNDQFGGAHERLISARQPGLRGQGLAGMGQQPPPPLGNYTVPAQNSDDSDAASSNTTSSQPSQQNTLQSINGQGDSRIVADSFRNAIIVRDTADRMSMYDELIRQLDVAPQMVEIEATIIDVNKQKARSLGVNWFYKNRGITGGFTSNGPATGQTGDAAQIALAAALAGGKNSAALSDLASLFGGGGRIGAILGDPAHFIVNVDALEADGVTHIVTHPQVITMNDTEAVIQSNQTVYVPVSGAYNSDLYNVVAGTTLRVTPHLVEENGKLHIRLAVQIDDGNITFTSADSQGVSYPIVNNNAVNTQAVIEDGQGLLLGGLIQDTGSNATQKIPVLGNIPVLGYLFKTVQKQRAHTERLFLITPRLIALNQISGQETPSSSKVTIESQQQIDDQDAKKTGWWRFDNPQPATQPQPSSAPIPPQPPLPVTPTVAPRTH</sequence>
<comment type="similarity">
    <text evidence="3">Belongs to the bacterial secretin family. T3SS SctC subfamily.</text>
</comment>
<evidence type="ECO:0000259" key="7">
    <source>
        <dbReference type="Pfam" id="PF03958"/>
    </source>
</evidence>
<feature type="signal peptide" evidence="3">
    <location>
        <begin position="1"/>
        <end position="25"/>
    </location>
</feature>
<feature type="compositionally biased region" description="Polar residues" evidence="5">
    <location>
        <begin position="595"/>
        <end position="609"/>
    </location>
</feature>
<organism evidence="8 9">
    <name type="scientific">Dyella flagellata</name>
    <dbReference type="NCBI Taxonomy" id="1867833"/>
    <lineage>
        <taxon>Bacteria</taxon>
        <taxon>Pseudomonadati</taxon>
        <taxon>Pseudomonadota</taxon>
        <taxon>Gammaproteobacteria</taxon>
        <taxon>Lysobacterales</taxon>
        <taxon>Rhodanobacteraceae</taxon>
        <taxon>Dyella</taxon>
    </lineage>
</organism>
<feature type="compositionally biased region" description="Pro residues" evidence="5">
    <location>
        <begin position="628"/>
        <end position="646"/>
    </location>
</feature>
<evidence type="ECO:0000256" key="3">
    <source>
        <dbReference type="HAMAP-Rule" id="MF_02219"/>
    </source>
</evidence>
<evidence type="ECO:0000256" key="4">
    <source>
        <dbReference type="RuleBase" id="RU004004"/>
    </source>
</evidence>
<keyword evidence="9" id="KW-1185">Reference proteome</keyword>
<keyword evidence="2 3" id="KW-0732">Signal</keyword>
<evidence type="ECO:0000313" key="9">
    <source>
        <dbReference type="Proteomes" id="UP001156627"/>
    </source>
</evidence>
<dbReference type="Gene3D" id="3.30.1370.120">
    <property type="match status" value="1"/>
</dbReference>
<evidence type="ECO:0000313" key="8">
    <source>
        <dbReference type="EMBL" id="GLQ87842.1"/>
    </source>
</evidence>
<dbReference type="PANTHER" id="PTHR30332">
    <property type="entry name" value="PROBABLE GENERAL SECRETION PATHWAY PROTEIN D"/>
    <property type="match status" value="1"/>
</dbReference>
<evidence type="ECO:0000256" key="1">
    <source>
        <dbReference type="ARBA" id="ARBA00004442"/>
    </source>
</evidence>
<dbReference type="Proteomes" id="UP001156627">
    <property type="component" value="Unassembled WGS sequence"/>
</dbReference>
<dbReference type="HAMAP" id="MF_02219">
    <property type="entry name" value="Type_III_secretin"/>
    <property type="match status" value="1"/>
</dbReference>
<keyword evidence="3" id="KW-0998">Cell outer membrane</keyword>
<comment type="caution">
    <text evidence="8">The sequence shown here is derived from an EMBL/GenBank/DDBJ whole genome shotgun (WGS) entry which is preliminary data.</text>
</comment>
<gene>
    <name evidence="3 8" type="primary">sctC</name>
    <name evidence="8" type="ORF">GCM10007898_14100</name>
</gene>
<keyword evidence="3 4" id="KW-0813">Transport</keyword>
<keyword evidence="3" id="KW-0811">Translocation</keyword>
<evidence type="ECO:0000256" key="2">
    <source>
        <dbReference type="ARBA" id="ARBA00022729"/>
    </source>
</evidence>
<dbReference type="Pfam" id="PF00263">
    <property type="entry name" value="Secretin"/>
    <property type="match status" value="1"/>
</dbReference>
<feature type="region of interest" description="Disordered" evidence="5">
    <location>
        <begin position="595"/>
        <end position="655"/>
    </location>
</feature>
<dbReference type="EMBL" id="BSOA01000012">
    <property type="protein sequence ID" value="GLQ87842.1"/>
    <property type="molecule type" value="Genomic_DNA"/>
</dbReference>
<keyword evidence="3" id="KW-0653">Protein transport</keyword>
<dbReference type="InterPro" id="IPR005644">
    <property type="entry name" value="NolW-like"/>
</dbReference>
<evidence type="ECO:0000256" key="5">
    <source>
        <dbReference type="SAM" id="MobiDB-lite"/>
    </source>
</evidence>
<dbReference type="InterPro" id="IPR050810">
    <property type="entry name" value="Bact_Secretion_Sys_Channel"/>
</dbReference>
<comment type="function">
    <text evidence="3">Component of the type III secretion system (T3SS), also called injectisome, which is used to inject bacterial effector proteins into eukaryotic host cells. Forms a ring-shaped multimeric structure with an apparent central pore in the outer membrane.</text>
</comment>
<evidence type="ECO:0000259" key="6">
    <source>
        <dbReference type="Pfam" id="PF00263"/>
    </source>
</evidence>
<name>A0ABQ5XAB5_9GAMM</name>
<dbReference type="PANTHER" id="PTHR30332:SF5">
    <property type="entry name" value="SPI-1 TYPE 3 SECRETION SYSTEM SECRETIN"/>
    <property type="match status" value="1"/>
</dbReference>
<keyword evidence="3" id="KW-0472">Membrane</keyword>
<dbReference type="Pfam" id="PF03958">
    <property type="entry name" value="Secretin_N"/>
    <property type="match status" value="1"/>
</dbReference>
<reference evidence="9" key="1">
    <citation type="journal article" date="2019" name="Int. J. Syst. Evol. Microbiol.">
        <title>The Global Catalogue of Microorganisms (GCM) 10K type strain sequencing project: providing services to taxonomists for standard genome sequencing and annotation.</title>
        <authorList>
            <consortium name="The Broad Institute Genomics Platform"/>
            <consortium name="The Broad Institute Genome Sequencing Center for Infectious Disease"/>
            <person name="Wu L."/>
            <person name="Ma J."/>
        </authorList>
    </citation>
    <scope>NUCLEOTIDE SEQUENCE [LARGE SCALE GENOMIC DNA]</scope>
    <source>
        <strain evidence="9">NBRC 111981</strain>
    </source>
</reference>
<dbReference type="PRINTS" id="PR01337">
    <property type="entry name" value="TYPE3OMGPROT"/>
</dbReference>
<accession>A0ABQ5XAB5</accession>
<dbReference type="InterPro" id="IPR004846">
    <property type="entry name" value="T2SS/T3SS_dom"/>
</dbReference>
<feature type="compositionally biased region" description="Low complexity" evidence="5">
    <location>
        <begin position="262"/>
        <end position="288"/>
    </location>
</feature>
<protein>
    <recommendedName>
        <fullName evidence="3">Type 3 secretion system secretin</fullName>
        <shortName evidence="3">T3SS secretin</shortName>
    </recommendedName>
</protein>